<name>A0AAJ7C4N2_CEPCN</name>
<evidence type="ECO:0000256" key="1">
    <source>
        <dbReference type="SAM" id="MobiDB-lite"/>
    </source>
</evidence>
<organism evidence="5 6">
    <name type="scientific">Cephus cinctus</name>
    <name type="common">Wheat stem sawfly</name>
    <dbReference type="NCBI Taxonomy" id="211228"/>
    <lineage>
        <taxon>Eukaryota</taxon>
        <taxon>Metazoa</taxon>
        <taxon>Ecdysozoa</taxon>
        <taxon>Arthropoda</taxon>
        <taxon>Hexapoda</taxon>
        <taxon>Insecta</taxon>
        <taxon>Pterygota</taxon>
        <taxon>Neoptera</taxon>
        <taxon>Endopterygota</taxon>
        <taxon>Hymenoptera</taxon>
        <taxon>Cephoidea</taxon>
        <taxon>Cephidae</taxon>
        <taxon>Cephus</taxon>
    </lineage>
</organism>
<dbReference type="PROSITE" id="PS50835">
    <property type="entry name" value="IG_LIKE"/>
    <property type="match status" value="1"/>
</dbReference>
<dbReference type="InterPro" id="IPR036179">
    <property type="entry name" value="Ig-like_dom_sf"/>
</dbReference>
<feature type="transmembrane region" description="Helical" evidence="2">
    <location>
        <begin position="628"/>
        <end position="652"/>
    </location>
</feature>
<feature type="region of interest" description="Disordered" evidence="1">
    <location>
        <begin position="663"/>
        <end position="692"/>
    </location>
</feature>
<keyword evidence="2" id="KW-0472">Membrane</keyword>
<protein>
    <submittedName>
        <fullName evidence="6">Uncharacterized protein LOC107270452 isoform X1</fullName>
    </submittedName>
</protein>
<proteinExistence type="predicted"/>
<keyword evidence="3" id="KW-0732">Signal</keyword>
<keyword evidence="2" id="KW-1133">Transmembrane helix</keyword>
<gene>
    <name evidence="6" type="primary">LOC107270452</name>
</gene>
<sequence>MERYTIFAILLVLRVAHGSLAEVPIVRNLNISCGQEATFNAESIVNVQRCEVLNNRGEEFTVYPAKNIPENLYYNGNRFKRTCTTSIRYVTVEDAGWWIIKVYPDNTTDISSGDYTILKYGLHVEQETNIIPSKMIRVFPGYSVSARVSEGFVNLTSCIVTDPTGEEIDILRDERENPKLYGQCGVRLTINDNHNGEWKIVAWLGNFISYVGRFDVLVQKENLISVEKNITLYLQNGIASTITVGPSDATFSQFEKPNGQLLPIKSSPCRYDIPIVRYNHMGIWICRYAVQGKVNLTESKVNVITYEDRALNVSVTTGDNGEINLLCKIRSNSVRFCRFTRPDGTSFHMSPGVGNDRYMYYGEGFQSSRMFVENIHDCGLSITQPNYEDYGAWTCTAENGNGNIVGSIIRVHDGMNKNTIKVQPAKSEVYVKRGDSFVIKCSVDSVLSYCWLRSPNGTAYAISESGSGPSFLRYTGSGLALGECGAVIEVAEDSHSGEWSCRMGLVSEAELHAKVTVTVTKSLIIADWSKTKVDHTGIWLTCRTLPGHESSIDFCRWIRPDGYGIFNNIEPRYYVEQTATSCSIYTKATFEEDIGQWTCVASLTEVNPKEVWTHINVRYEYTLVYKNVTMLIIALAFLMVISLFVFIVIMCIKRAPSTLSKKLEKQRDTTDPTNHSFSTEWPNKFDQYNSQN</sequence>
<evidence type="ECO:0000259" key="4">
    <source>
        <dbReference type="PROSITE" id="PS50835"/>
    </source>
</evidence>
<dbReference type="Proteomes" id="UP000694920">
    <property type="component" value="Unplaced"/>
</dbReference>
<dbReference type="InterPro" id="IPR007110">
    <property type="entry name" value="Ig-like_dom"/>
</dbReference>
<evidence type="ECO:0000313" key="5">
    <source>
        <dbReference type="Proteomes" id="UP000694920"/>
    </source>
</evidence>
<evidence type="ECO:0000313" key="6">
    <source>
        <dbReference type="RefSeq" id="XP_015600973.1"/>
    </source>
</evidence>
<dbReference type="KEGG" id="ccin:107270452"/>
<feature type="signal peptide" evidence="3">
    <location>
        <begin position="1"/>
        <end position="21"/>
    </location>
</feature>
<feature type="domain" description="Ig-like" evidence="4">
    <location>
        <begin position="424"/>
        <end position="518"/>
    </location>
</feature>
<reference evidence="6" key="1">
    <citation type="submission" date="2025-08" db="UniProtKB">
        <authorList>
            <consortium name="RefSeq"/>
        </authorList>
    </citation>
    <scope>IDENTIFICATION</scope>
</reference>
<accession>A0AAJ7C4N2</accession>
<dbReference type="AlphaFoldDB" id="A0AAJ7C4N2"/>
<evidence type="ECO:0000256" key="3">
    <source>
        <dbReference type="SAM" id="SignalP"/>
    </source>
</evidence>
<keyword evidence="2" id="KW-0812">Transmembrane</keyword>
<dbReference type="GeneID" id="107270452"/>
<evidence type="ECO:0000256" key="2">
    <source>
        <dbReference type="SAM" id="Phobius"/>
    </source>
</evidence>
<keyword evidence="5" id="KW-1185">Reference proteome</keyword>
<dbReference type="RefSeq" id="XP_015600973.1">
    <property type="nucleotide sequence ID" value="XM_015745487.2"/>
</dbReference>
<dbReference type="SUPFAM" id="SSF48726">
    <property type="entry name" value="Immunoglobulin"/>
    <property type="match status" value="2"/>
</dbReference>
<feature type="chain" id="PRO_5042582654" evidence="3">
    <location>
        <begin position="22"/>
        <end position="692"/>
    </location>
</feature>
<feature type="compositionally biased region" description="Polar residues" evidence="1">
    <location>
        <begin position="671"/>
        <end position="692"/>
    </location>
</feature>